<dbReference type="GO" id="GO:0016787">
    <property type="term" value="F:hydrolase activity"/>
    <property type="evidence" value="ECO:0007669"/>
    <property type="project" value="UniProtKB-KW"/>
</dbReference>
<sequence length="286" mass="33416">MVEGAIGGGKTYYVINDILRKYFTFDEVNNVWVKNPDHDIEIVSNVDGFHLGKDLNEEIEKAGGVDKFFTKDFLMKYTRERKHILVIDEAHEIFHRKYYDQEVFNMWKWHRHIGFDVYLITQEYKDLCRELQGLPEYHYSAVRRSFSLFGAKGAFRYQLLVGGKVFKTKIVKQDLRVFFAYKSSSIVQEERPKSVVFRYYIFIGCFVLVGLFMFVWLLSSFASRSKVIGQDGIVKKENEGMQSQEIQYKIVAVSGSWIFLKDGDKVKKVRSDTIKGDLRIGSLVQL</sequence>
<dbReference type="EMBL" id="BAFH01000003">
    <property type="protein sequence ID" value="GAB63127.1"/>
    <property type="molecule type" value="Genomic_DNA"/>
</dbReference>
<dbReference type="EMBL" id="BAFH01000003">
    <property type="protein sequence ID" value="GAB62173.1"/>
    <property type="molecule type" value="Genomic_DNA"/>
</dbReference>
<proteinExistence type="predicted"/>
<evidence type="ECO:0000313" key="4">
    <source>
        <dbReference type="EMBL" id="GAB62173.1"/>
    </source>
</evidence>
<keyword evidence="2" id="KW-0472">Membrane</keyword>
<dbReference type="Proteomes" id="UP000002985">
    <property type="component" value="Unassembled WGS sequence"/>
</dbReference>
<organism evidence="4 6">
    <name type="scientific">Candidatus Jettenia caeni</name>
    <dbReference type="NCBI Taxonomy" id="247490"/>
    <lineage>
        <taxon>Bacteria</taxon>
        <taxon>Pseudomonadati</taxon>
        <taxon>Planctomycetota</taxon>
        <taxon>Candidatus Brocadiia</taxon>
        <taxon>Candidatus Brocadiales</taxon>
        <taxon>Candidatus Brocadiaceae</taxon>
        <taxon>Candidatus Jettenia</taxon>
    </lineage>
</organism>
<evidence type="ECO:0000256" key="2">
    <source>
        <dbReference type="SAM" id="Phobius"/>
    </source>
</evidence>
<dbReference type="PROSITE" id="PS00690">
    <property type="entry name" value="DEAH_ATP_HELICASE"/>
    <property type="match status" value="1"/>
</dbReference>
<reference evidence="4 6" key="1">
    <citation type="journal article" date="2012" name="FEBS Lett.">
        <title>Anammox organism KSU-1 expresses a NirK-type copper-containing nitrite reductase instead of a NirS-type with cytochrome cd1.</title>
        <authorList>
            <person name="Hira D."/>
            <person name="Toh H."/>
            <person name="Migita C.T."/>
            <person name="Okubo H."/>
            <person name="Nishiyama T."/>
            <person name="Hattori M."/>
            <person name="Furukawa K."/>
            <person name="Fujii T."/>
        </authorList>
    </citation>
    <scope>NUCLEOTIDE SEQUENCE [LARGE SCALE GENOMIC DNA]</scope>
</reference>
<gene>
    <name evidence="4" type="ORF">KSU1_C0577</name>
    <name evidence="5" type="ORF">KSU1_C1531</name>
</gene>
<evidence type="ECO:0000256" key="1">
    <source>
        <dbReference type="ARBA" id="ARBA00022801"/>
    </source>
</evidence>
<dbReference type="OrthoDB" id="102453at2"/>
<keyword evidence="2" id="KW-0812">Transmembrane</keyword>
<dbReference type="AlphaFoldDB" id="I3IKC8"/>
<keyword evidence="2" id="KW-1133">Transmembrane helix</keyword>
<dbReference type="InterPro" id="IPR002464">
    <property type="entry name" value="DNA/RNA_helicase_DEAH_CS"/>
</dbReference>
<keyword evidence="1" id="KW-0378">Hydrolase</keyword>
<dbReference type="STRING" id="247490.KSU1_C0577"/>
<dbReference type="Gene3D" id="3.40.50.300">
    <property type="entry name" value="P-loop containing nucleotide triphosphate hydrolases"/>
    <property type="match status" value="1"/>
</dbReference>
<evidence type="ECO:0000259" key="3">
    <source>
        <dbReference type="Pfam" id="PF05707"/>
    </source>
</evidence>
<keyword evidence="6" id="KW-1185">Reference proteome</keyword>
<dbReference type="InterPro" id="IPR008900">
    <property type="entry name" value="Zot_N"/>
</dbReference>
<name>I3IKC8_9BACT</name>
<evidence type="ECO:0000313" key="5">
    <source>
        <dbReference type="EMBL" id="GAB63127.1"/>
    </source>
</evidence>
<accession>I3IKC8</accession>
<comment type="caution">
    <text evidence="4">The sequence shown here is derived from an EMBL/GenBank/DDBJ whole genome shotgun (WGS) entry which is preliminary data.</text>
</comment>
<feature type="domain" description="Zona occludens toxin N-terminal" evidence="3">
    <location>
        <begin position="2"/>
        <end position="184"/>
    </location>
</feature>
<protein>
    <recommendedName>
        <fullName evidence="3">Zona occludens toxin N-terminal domain-containing protein</fullName>
    </recommendedName>
</protein>
<dbReference type="Pfam" id="PF05707">
    <property type="entry name" value="Zot"/>
    <property type="match status" value="1"/>
</dbReference>
<feature type="transmembrane region" description="Helical" evidence="2">
    <location>
        <begin position="197"/>
        <end position="218"/>
    </location>
</feature>
<evidence type="ECO:0000313" key="6">
    <source>
        <dbReference type="Proteomes" id="UP000002985"/>
    </source>
</evidence>
<dbReference type="eggNOG" id="ENOG5033G13">
    <property type="taxonomic scope" value="Bacteria"/>
</dbReference>
<dbReference type="InterPro" id="IPR027417">
    <property type="entry name" value="P-loop_NTPase"/>
</dbReference>